<organism evidence="6 7">
    <name type="scientific">Larsenimonas suaedae</name>
    <dbReference type="NCBI Taxonomy" id="1851019"/>
    <lineage>
        <taxon>Bacteria</taxon>
        <taxon>Pseudomonadati</taxon>
        <taxon>Pseudomonadota</taxon>
        <taxon>Gammaproteobacteria</taxon>
        <taxon>Oceanospirillales</taxon>
        <taxon>Halomonadaceae</taxon>
        <taxon>Larsenimonas</taxon>
    </lineage>
</organism>
<dbReference type="PANTHER" id="PTHR33603">
    <property type="entry name" value="METHYLTRANSFERASE"/>
    <property type="match status" value="1"/>
</dbReference>
<feature type="binding site" evidence="5">
    <location>
        <begin position="123"/>
        <end position="128"/>
    </location>
    <ligand>
        <name>S-adenosyl-L-methionine</name>
        <dbReference type="ChEBI" id="CHEBI:59789"/>
    </ligand>
</feature>
<keyword evidence="5" id="KW-0698">rRNA processing</keyword>
<keyword evidence="3 5" id="KW-0949">S-adenosyl-L-methionine</keyword>
<dbReference type="CDD" id="cd18081">
    <property type="entry name" value="RlmH-like"/>
    <property type="match status" value="1"/>
</dbReference>
<comment type="caution">
    <text evidence="6">The sequence shown here is derived from an EMBL/GenBank/DDBJ whole genome shotgun (WGS) entry which is preliminary data.</text>
</comment>
<feature type="binding site" evidence="5">
    <location>
        <position position="104"/>
    </location>
    <ligand>
        <name>S-adenosyl-L-methionine</name>
        <dbReference type="ChEBI" id="CHEBI:59789"/>
    </ligand>
</feature>
<comment type="catalytic activity">
    <reaction evidence="5">
        <text>pseudouridine(1915) in 23S rRNA + S-adenosyl-L-methionine = N(3)-methylpseudouridine(1915) in 23S rRNA + S-adenosyl-L-homocysteine + H(+)</text>
        <dbReference type="Rhea" id="RHEA:42752"/>
        <dbReference type="Rhea" id="RHEA-COMP:10221"/>
        <dbReference type="Rhea" id="RHEA-COMP:10222"/>
        <dbReference type="ChEBI" id="CHEBI:15378"/>
        <dbReference type="ChEBI" id="CHEBI:57856"/>
        <dbReference type="ChEBI" id="CHEBI:59789"/>
        <dbReference type="ChEBI" id="CHEBI:65314"/>
        <dbReference type="ChEBI" id="CHEBI:74486"/>
        <dbReference type="EC" id="2.1.1.177"/>
    </reaction>
</comment>
<feature type="binding site" evidence="5">
    <location>
        <position position="73"/>
    </location>
    <ligand>
        <name>S-adenosyl-L-methionine</name>
        <dbReference type="ChEBI" id="CHEBI:59789"/>
    </ligand>
</feature>
<dbReference type="RefSeq" id="WP_251589886.1">
    <property type="nucleotide sequence ID" value="NZ_JAMLJI010000001.1"/>
</dbReference>
<evidence type="ECO:0000256" key="2">
    <source>
        <dbReference type="ARBA" id="ARBA00022679"/>
    </source>
</evidence>
<dbReference type="Proteomes" id="UP001269375">
    <property type="component" value="Unassembled WGS sequence"/>
</dbReference>
<proteinExistence type="inferred from homology"/>
<keyword evidence="2 5" id="KW-0808">Transferase</keyword>
<evidence type="ECO:0000256" key="4">
    <source>
        <dbReference type="ARBA" id="ARBA00038303"/>
    </source>
</evidence>
<keyword evidence="5" id="KW-0963">Cytoplasm</keyword>
<keyword evidence="7" id="KW-1185">Reference proteome</keyword>
<evidence type="ECO:0000313" key="6">
    <source>
        <dbReference type="EMBL" id="MDR5895957.1"/>
    </source>
</evidence>
<dbReference type="HAMAP" id="MF_00658">
    <property type="entry name" value="23SrRNA_methyltr_H"/>
    <property type="match status" value="1"/>
</dbReference>
<dbReference type="SUPFAM" id="SSF75217">
    <property type="entry name" value="alpha/beta knot"/>
    <property type="match status" value="1"/>
</dbReference>
<dbReference type="InterPro" id="IPR029028">
    <property type="entry name" value="Alpha/beta_knot_MTases"/>
</dbReference>
<protein>
    <recommendedName>
        <fullName evidence="5">Ribosomal RNA large subunit methyltransferase H</fullName>
        <ecNumber evidence="5">2.1.1.177</ecNumber>
    </recommendedName>
    <alternativeName>
        <fullName evidence="5">23S rRNA (pseudouridine1915-N3)-methyltransferase</fullName>
    </alternativeName>
    <alternativeName>
        <fullName evidence="5">23S rRNA m3Psi1915 methyltransferase</fullName>
    </alternativeName>
    <alternativeName>
        <fullName evidence="5">rRNA (pseudouridine-N3-)-methyltransferase RlmH</fullName>
    </alternativeName>
</protein>
<comment type="subunit">
    <text evidence="5">Homodimer.</text>
</comment>
<gene>
    <name evidence="5 6" type="primary">rlmH</name>
    <name evidence="6" type="ORF">QC825_07735</name>
</gene>
<dbReference type="InterPro" id="IPR029026">
    <property type="entry name" value="tRNA_m1G_MTases_N"/>
</dbReference>
<comment type="subcellular location">
    <subcellularLocation>
        <location evidence="5">Cytoplasm</location>
    </subcellularLocation>
</comment>
<evidence type="ECO:0000256" key="5">
    <source>
        <dbReference type="HAMAP-Rule" id="MF_00658"/>
    </source>
</evidence>
<comment type="function">
    <text evidence="5">Specifically methylates the pseudouridine at position 1915 (m3Psi1915) in 23S rRNA.</text>
</comment>
<keyword evidence="1 5" id="KW-0489">Methyltransferase</keyword>
<dbReference type="PIRSF" id="PIRSF004505">
    <property type="entry name" value="MT_bac"/>
    <property type="match status" value="1"/>
</dbReference>
<evidence type="ECO:0000313" key="7">
    <source>
        <dbReference type="Proteomes" id="UP001269375"/>
    </source>
</evidence>
<evidence type="ECO:0000256" key="3">
    <source>
        <dbReference type="ARBA" id="ARBA00022691"/>
    </source>
</evidence>
<dbReference type="PANTHER" id="PTHR33603:SF1">
    <property type="entry name" value="RIBOSOMAL RNA LARGE SUBUNIT METHYLTRANSFERASE H"/>
    <property type="match status" value="1"/>
</dbReference>
<dbReference type="NCBIfam" id="NF000986">
    <property type="entry name" value="PRK00103.1-4"/>
    <property type="match status" value="1"/>
</dbReference>
<dbReference type="NCBIfam" id="TIGR00246">
    <property type="entry name" value="tRNA_RlmH_YbeA"/>
    <property type="match status" value="1"/>
</dbReference>
<sequence>MKLRILAVGTKMPGWVEQGVSEYVKRMPREMPVEFVEIAPGTRSKNSVTDKAIAQEGDRMLSKLREQDLVVTLEVTGRAWSTETLSDRLGEWRQEGRDVALMVGGPDGLDPRISARAEQRWSLSALTLPHPLVRIVLAEQLYRAWSLLAGHPYHR</sequence>
<dbReference type="EC" id="2.1.1.177" evidence="5"/>
<accession>A0ABU1GV96</accession>
<evidence type="ECO:0000256" key="1">
    <source>
        <dbReference type="ARBA" id="ARBA00022603"/>
    </source>
</evidence>
<dbReference type="InterPro" id="IPR003742">
    <property type="entry name" value="RlmH-like"/>
</dbReference>
<dbReference type="EMBL" id="JARWAO010000003">
    <property type="protein sequence ID" value="MDR5895957.1"/>
    <property type="molecule type" value="Genomic_DNA"/>
</dbReference>
<comment type="similarity">
    <text evidence="4 5">Belongs to the RNA methyltransferase RlmH family.</text>
</comment>
<dbReference type="Gene3D" id="3.40.1280.10">
    <property type="match status" value="1"/>
</dbReference>
<name>A0ABU1GV96_9GAMM</name>
<reference evidence="6 7" key="1">
    <citation type="submission" date="2023-04" db="EMBL/GenBank/DDBJ databases">
        <title>A long-awaited taxogenomic arrangement of the family Halomonadaceae.</title>
        <authorList>
            <person name="De La Haba R."/>
            <person name="Chuvochina M."/>
            <person name="Wittouck S."/>
            <person name="Arahal D.R."/>
            <person name="Sanchez-Porro C."/>
            <person name="Hugenholtz P."/>
            <person name="Ventosa A."/>
        </authorList>
    </citation>
    <scope>NUCLEOTIDE SEQUENCE [LARGE SCALE GENOMIC DNA]</scope>
    <source>
        <strain evidence="6 7">DSM 22428</strain>
    </source>
</reference>
<dbReference type="Pfam" id="PF02590">
    <property type="entry name" value="SPOUT_MTase"/>
    <property type="match status" value="1"/>
</dbReference>